<dbReference type="OrthoDB" id="3246013at2759"/>
<name>A0A9P5ZUT3_PLEER</name>
<accession>A0A9P5ZUT3</accession>
<dbReference type="AlphaFoldDB" id="A0A9P5ZUT3"/>
<gene>
    <name evidence="2" type="ORF">BDN71DRAFT_1483874</name>
</gene>
<dbReference type="Proteomes" id="UP000807025">
    <property type="component" value="Unassembled WGS sequence"/>
</dbReference>
<dbReference type="InterPro" id="IPR041078">
    <property type="entry name" value="Plavaka"/>
</dbReference>
<keyword evidence="3" id="KW-1185">Reference proteome</keyword>
<evidence type="ECO:0000256" key="1">
    <source>
        <dbReference type="SAM" id="MobiDB-lite"/>
    </source>
</evidence>
<comment type="caution">
    <text evidence="2">The sequence shown here is derived from an EMBL/GenBank/DDBJ whole genome shotgun (WGS) entry which is preliminary data.</text>
</comment>
<sequence>MYDTIDTSTQGNAPWNCLEVSYSDNVPENAAAWKKKTYKVWYRDPDVVLCNLLNNPNFNGEFDYASYMETVDLGKEDAMYTAIILGSDKTTVSVVTGQVEYHPLYMTIRNIYNNVQCAHRQGVVPIAFLAIPKSDRWYDNNPFTNDFPWADIHEIMVPDLLHQIIKGTFKDHLVTWVGEYLELEHGPTEAVRIMDMIDQQITATPGFPGLHRFPDGRHFKHSGVHKSISLPRQHLLVHYAHLIQEFGAPRGLCSSITKPWRCSSRWEALGQMLTTNQWLDKLAAMHTDFEEHKMISISRDTVLKQTPNLLDDEGYCPTIYSKITVFHSTIAMFFTPSDISGIHGMQCEHICSTPDWWGGDCLGFNGMSVVRIQFLFSFKHDGTTILCALVQWFKQYGQQPDANTGLWVDTAGLGGRSIKAEAKSRTLLSSALPRSPRIPVPPKQTSQEAP</sequence>
<evidence type="ECO:0000313" key="2">
    <source>
        <dbReference type="EMBL" id="KAF9492166.1"/>
    </source>
</evidence>
<organism evidence="2 3">
    <name type="scientific">Pleurotus eryngii</name>
    <name type="common">Boletus of the steppes</name>
    <dbReference type="NCBI Taxonomy" id="5323"/>
    <lineage>
        <taxon>Eukaryota</taxon>
        <taxon>Fungi</taxon>
        <taxon>Dikarya</taxon>
        <taxon>Basidiomycota</taxon>
        <taxon>Agaricomycotina</taxon>
        <taxon>Agaricomycetes</taxon>
        <taxon>Agaricomycetidae</taxon>
        <taxon>Agaricales</taxon>
        <taxon>Pleurotineae</taxon>
        <taxon>Pleurotaceae</taxon>
        <taxon>Pleurotus</taxon>
    </lineage>
</organism>
<feature type="region of interest" description="Disordered" evidence="1">
    <location>
        <begin position="429"/>
        <end position="450"/>
    </location>
</feature>
<proteinExistence type="predicted"/>
<protein>
    <submittedName>
        <fullName evidence="2">Uncharacterized protein</fullName>
    </submittedName>
</protein>
<evidence type="ECO:0000313" key="3">
    <source>
        <dbReference type="Proteomes" id="UP000807025"/>
    </source>
</evidence>
<reference evidence="2" key="1">
    <citation type="submission" date="2020-11" db="EMBL/GenBank/DDBJ databases">
        <authorList>
            <consortium name="DOE Joint Genome Institute"/>
            <person name="Ahrendt S."/>
            <person name="Riley R."/>
            <person name="Andreopoulos W."/>
            <person name="Labutti K."/>
            <person name="Pangilinan J."/>
            <person name="Ruiz-Duenas F.J."/>
            <person name="Barrasa J.M."/>
            <person name="Sanchez-Garcia M."/>
            <person name="Camarero S."/>
            <person name="Miyauchi S."/>
            <person name="Serrano A."/>
            <person name="Linde D."/>
            <person name="Babiker R."/>
            <person name="Drula E."/>
            <person name="Ayuso-Fernandez I."/>
            <person name="Pacheco R."/>
            <person name="Padilla G."/>
            <person name="Ferreira P."/>
            <person name="Barriuso J."/>
            <person name="Kellner H."/>
            <person name="Castanera R."/>
            <person name="Alfaro M."/>
            <person name="Ramirez L."/>
            <person name="Pisabarro A.G."/>
            <person name="Kuo A."/>
            <person name="Tritt A."/>
            <person name="Lipzen A."/>
            <person name="He G."/>
            <person name="Yan M."/>
            <person name="Ng V."/>
            <person name="Cullen D."/>
            <person name="Martin F."/>
            <person name="Rosso M.-N."/>
            <person name="Henrissat B."/>
            <person name="Hibbett D."/>
            <person name="Martinez A.T."/>
            <person name="Grigoriev I.V."/>
        </authorList>
    </citation>
    <scope>NUCLEOTIDE SEQUENCE</scope>
    <source>
        <strain evidence="2">ATCC 90797</strain>
    </source>
</reference>
<dbReference type="Pfam" id="PF18759">
    <property type="entry name" value="Plavaka"/>
    <property type="match status" value="3"/>
</dbReference>
<dbReference type="EMBL" id="MU154605">
    <property type="protein sequence ID" value="KAF9492166.1"/>
    <property type="molecule type" value="Genomic_DNA"/>
</dbReference>